<evidence type="ECO:0000259" key="9">
    <source>
        <dbReference type="PROSITE" id="PS51212"/>
    </source>
</evidence>
<dbReference type="EMBL" id="KV441482">
    <property type="protein sequence ID" value="OAG18873.1"/>
    <property type="molecule type" value="Genomic_DNA"/>
</dbReference>
<dbReference type="OMA" id="CASICKN"/>
<dbReference type="GeneID" id="29114160"/>
<evidence type="ECO:0000256" key="8">
    <source>
        <dbReference type="SAM" id="SignalP"/>
    </source>
</evidence>
<evidence type="ECO:0000256" key="1">
    <source>
        <dbReference type="ARBA" id="ARBA00004167"/>
    </source>
</evidence>
<reference evidence="10 11" key="1">
    <citation type="submission" date="2016-05" db="EMBL/GenBank/DDBJ databases">
        <title>Comparative analysis of secretome profiles of manganese(II)-oxidizing ascomycete fungi.</title>
        <authorList>
            <consortium name="DOE Joint Genome Institute"/>
            <person name="Zeiner C.A."/>
            <person name="Purvine S.O."/>
            <person name="Zink E.M."/>
            <person name="Wu S."/>
            <person name="Pasa-Tolic L."/>
            <person name="Chaput D.L."/>
            <person name="Haridas S."/>
            <person name="Grigoriev I.V."/>
            <person name="Santelli C.M."/>
            <person name="Hansel C.M."/>
        </authorList>
    </citation>
    <scope>NUCLEOTIDE SEQUENCE [LARGE SCALE GENOMIC DNA]</scope>
    <source>
        <strain evidence="10 11">SRC1lrK2f</strain>
    </source>
</reference>
<keyword evidence="5" id="KW-0472">Membrane</keyword>
<dbReference type="AlphaFoldDB" id="A0A177DGH5"/>
<feature type="signal peptide" evidence="8">
    <location>
        <begin position="1"/>
        <end position="18"/>
    </location>
</feature>
<evidence type="ECO:0000256" key="4">
    <source>
        <dbReference type="ARBA" id="ARBA00022989"/>
    </source>
</evidence>
<protein>
    <submittedName>
        <fullName evidence="10">WSC-domain-containing protein</fullName>
    </submittedName>
</protein>
<name>A0A177DGH5_ALTAL</name>
<dbReference type="InterPro" id="IPR002889">
    <property type="entry name" value="WSC_carb-bd"/>
</dbReference>
<accession>A0A177DGH5</accession>
<gene>
    <name evidence="10" type="ORF">CC77DRAFT_1062795</name>
</gene>
<feature type="chain" id="PRO_5008059379" evidence="8">
    <location>
        <begin position="19"/>
        <end position="236"/>
    </location>
</feature>
<feature type="coiled-coil region" evidence="7">
    <location>
        <begin position="89"/>
        <end position="123"/>
    </location>
</feature>
<evidence type="ECO:0000313" key="11">
    <source>
        <dbReference type="Proteomes" id="UP000077248"/>
    </source>
</evidence>
<keyword evidence="4" id="KW-1133">Transmembrane helix</keyword>
<dbReference type="GO" id="GO:0005886">
    <property type="term" value="C:plasma membrane"/>
    <property type="evidence" value="ECO:0007669"/>
    <property type="project" value="TreeGrafter"/>
</dbReference>
<evidence type="ECO:0000313" key="10">
    <source>
        <dbReference type="EMBL" id="OAG18873.1"/>
    </source>
</evidence>
<feature type="domain" description="WSC" evidence="9">
    <location>
        <begin position="145"/>
        <end position="235"/>
    </location>
</feature>
<dbReference type="Pfam" id="PF01822">
    <property type="entry name" value="WSC"/>
    <property type="match status" value="1"/>
</dbReference>
<dbReference type="Proteomes" id="UP000077248">
    <property type="component" value="Unassembled WGS sequence"/>
</dbReference>
<dbReference type="PROSITE" id="PS51212">
    <property type="entry name" value="WSC"/>
    <property type="match status" value="1"/>
</dbReference>
<keyword evidence="3 8" id="KW-0732">Signal</keyword>
<organism evidence="10 11">
    <name type="scientific">Alternaria alternata</name>
    <name type="common">Alternaria rot fungus</name>
    <name type="synonym">Torula alternata</name>
    <dbReference type="NCBI Taxonomy" id="5599"/>
    <lineage>
        <taxon>Eukaryota</taxon>
        <taxon>Fungi</taxon>
        <taxon>Dikarya</taxon>
        <taxon>Ascomycota</taxon>
        <taxon>Pezizomycotina</taxon>
        <taxon>Dothideomycetes</taxon>
        <taxon>Pleosporomycetidae</taxon>
        <taxon>Pleosporales</taxon>
        <taxon>Pleosporineae</taxon>
        <taxon>Pleosporaceae</taxon>
        <taxon>Alternaria</taxon>
        <taxon>Alternaria sect. Alternaria</taxon>
        <taxon>Alternaria alternata complex</taxon>
    </lineage>
</organism>
<evidence type="ECO:0000256" key="6">
    <source>
        <dbReference type="ARBA" id="ARBA00023180"/>
    </source>
</evidence>
<dbReference type="KEGG" id="aalt:CC77DRAFT_1062795"/>
<evidence type="ECO:0000256" key="3">
    <source>
        <dbReference type="ARBA" id="ARBA00022729"/>
    </source>
</evidence>
<evidence type="ECO:0000256" key="2">
    <source>
        <dbReference type="ARBA" id="ARBA00022692"/>
    </source>
</evidence>
<dbReference type="SMART" id="SM00321">
    <property type="entry name" value="WSC"/>
    <property type="match status" value="1"/>
</dbReference>
<keyword evidence="7" id="KW-0175">Coiled coil</keyword>
<evidence type="ECO:0000256" key="5">
    <source>
        <dbReference type="ARBA" id="ARBA00023136"/>
    </source>
</evidence>
<dbReference type="InterPro" id="IPR051836">
    <property type="entry name" value="Kremen_rcpt"/>
</dbReference>
<keyword evidence="6" id="KW-0325">Glycoprotein</keyword>
<keyword evidence="11" id="KW-1185">Reference proteome</keyword>
<keyword evidence="2" id="KW-0812">Transmembrane</keyword>
<proteinExistence type="predicted"/>
<dbReference type="VEuPathDB" id="FungiDB:CC77DRAFT_1062795"/>
<sequence length="236" mass="25634">MRAVNLFFVSALCTRVHSYDAQQLLSSLDLSGSSYQCDNGVKPSIACVDPATNHDTCSCTCTNGIKFDQPLDPFSYTANGGSGPGLANNSACQADKDLLMAKIKDLEDDQQKHLAEIKDLKDGQQEYIQREKGLSEELSICKGKPFVYQGCYTDGENRVLADGLVKDSAMTVEKCASICKNYMHYGVQNGNACLCGKAFKQPTAKVAEGECNQNCSGYAKQKCGGPWKNSLYSRTI</sequence>
<comment type="subcellular location">
    <subcellularLocation>
        <location evidence="1">Membrane</location>
        <topology evidence="1">Single-pass membrane protein</topology>
    </subcellularLocation>
</comment>
<dbReference type="PANTHER" id="PTHR24269">
    <property type="entry name" value="KREMEN PROTEIN"/>
    <property type="match status" value="1"/>
</dbReference>
<evidence type="ECO:0000256" key="7">
    <source>
        <dbReference type="SAM" id="Coils"/>
    </source>
</evidence>
<dbReference type="RefSeq" id="XP_018384294.1">
    <property type="nucleotide sequence ID" value="XM_018528566.1"/>
</dbReference>
<dbReference type="PANTHER" id="PTHR24269:SF16">
    <property type="entry name" value="PROTEIN SLG1"/>
    <property type="match status" value="1"/>
</dbReference>